<evidence type="ECO:0008006" key="3">
    <source>
        <dbReference type="Google" id="ProtNLM"/>
    </source>
</evidence>
<protein>
    <recommendedName>
        <fullName evidence="3">Outer membrane protein beta-barrel domain-containing protein</fullName>
    </recommendedName>
</protein>
<evidence type="ECO:0000313" key="2">
    <source>
        <dbReference type="Proteomes" id="UP000664480"/>
    </source>
</evidence>
<sequence length="421" mass="47825">MVNKYYRVALLILLFNLSNFLAYGQKDFTDKNLWENTPSESGIPSDFILDSSGDKVFGRVIRSFDFSDYEVIEFEKDGKITTYTPDQIQGFGLDNGRFFLSKLLPDSEDFQFAQILFSGKYQLLERKNKFFVDSGLEIIELKIIPRETYTGKEKFVKLYISTLKFLMTGRCGLELAPKIERADLEEQDLIQVLIEFHECEDYQYVVHVAKIPLVKVSPTIGIGGGVVSPKALEALEGRAMDIQAPYFVQAMVGGQLHDFRKAPRLSFDFKVGYRLMSSSWLVSQISGSYLYTGSQDIRQGSLLIPLSLNYTFFKRESMDLYLGLGGGFVFSKIKNEEGLVDLTNLTIKETVLTYEDLVDVRPKLFSPAIKLGSNIFSGSNKSIYTEVLAEYAKAMYLSYLPNYHEKEYNSFSVSISLGIKF</sequence>
<name>A0ABS3CDS3_9BACT</name>
<reference evidence="1 2" key="1">
    <citation type="submission" date="2021-03" db="EMBL/GenBank/DDBJ databases">
        <title>novel species isolated from a fishpond in China.</title>
        <authorList>
            <person name="Lu H."/>
            <person name="Cai Z."/>
        </authorList>
    </citation>
    <scope>NUCLEOTIDE SEQUENCE [LARGE SCALE GENOMIC DNA]</scope>
    <source>
        <strain evidence="1 2">YJ13C</strain>
    </source>
</reference>
<keyword evidence="2" id="KW-1185">Reference proteome</keyword>
<dbReference type="EMBL" id="JAFKCU010000002">
    <property type="protein sequence ID" value="MBN7815254.1"/>
    <property type="molecule type" value="Genomic_DNA"/>
</dbReference>
<proteinExistence type="predicted"/>
<dbReference type="RefSeq" id="WP_206585940.1">
    <property type="nucleotide sequence ID" value="NZ_JAFKCU010000002.1"/>
</dbReference>
<comment type="caution">
    <text evidence="1">The sequence shown here is derived from an EMBL/GenBank/DDBJ whole genome shotgun (WGS) entry which is preliminary data.</text>
</comment>
<gene>
    <name evidence="1" type="ORF">J0A69_07440</name>
</gene>
<organism evidence="1 2">
    <name type="scientific">Algoriphagus pacificus</name>
    <dbReference type="NCBI Taxonomy" id="2811234"/>
    <lineage>
        <taxon>Bacteria</taxon>
        <taxon>Pseudomonadati</taxon>
        <taxon>Bacteroidota</taxon>
        <taxon>Cytophagia</taxon>
        <taxon>Cytophagales</taxon>
        <taxon>Cyclobacteriaceae</taxon>
        <taxon>Algoriphagus</taxon>
    </lineage>
</organism>
<evidence type="ECO:0000313" key="1">
    <source>
        <dbReference type="EMBL" id="MBN7815254.1"/>
    </source>
</evidence>
<accession>A0ABS3CDS3</accession>
<dbReference type="Proteomes" id="UP000664480">
    <property type="component" value="Unassembled WGS sequence"/>
</dbReference>